<dbReference type="OrthoDB" id="9784483at2"/>
<dbReference type="PRINTS" id="PR00410">
    <property type="entry name" value="PHEHYDRXLASE"/>
</dbReference>
<dbReference type="SUPFAM" id="SSF63380">
    <property type="entry name" value="Riboflavin synthase domain-like"/>
    <property type="match status" value="1"/>
</dbReference>
<keyword evidence="3" id="KW-1185">Reference proteome</keyword>
<organism evidence="2 3">
    <name type="scientific">Candidatus Nitrospira nitrificans</name>
    <dbReference type="NCBI Taxonomy" id="1742973"/>
    <lineage>
        <taxon>Bacteria</taxon>
        <taxon>Pseudomonadati</taxon>
        <taxon>Nitrospirota</taxon>
        <taxon>Nitrospiria</taxon>
        <taxon>Nitrospirales</taxon>
        <taxon>Nitrospiraceae</taxon>
        <taxon>Nitrospira</taxon>
    </lineage>
</organism>
<dbReference type="PANTHER" id="PTHR47354:SF5">
    <property type="entry name" value="PROTEIN RFBI"/>
    <property type="match status" value="1"/>
</dbReference>
<dbReference type="EC" id="1.18.1.-" evidence="2"/>
<reference evidence="3" key="1">
    <citation type="submission" date="2015-10" db="EMBL/GenBank/DDBJ databases">
        <authorList>
            <person name="Luecker S."/>
            <person name="Luecker S."/>
        </authorList>
    </citation>
    <scope>NUCLEOTIDE SEQUENCE [LARGE SCALE GENOMIC DNA]</scope>
</reference>
<dbReference type="InterPro" id="IPR039261">
    <property type="entry name" value="FNR_nucleotide-bd"/>
</dbReference>
<dbReference type="InterPro" id="IPR008333">
    <property type="entry name" value="Cbr1-like_FAD-bd_dom"/>
</dbReference>
<dbReference type="Gene3D" id="3.40.50.80">
    <property type="entry name" value="Nucleotide-binding domain of ferredoxin-NADP reductase (FNR) module"/>
    <property type="match status" value="1"/>
</dbReference>
<dbReference type="CDD" id="cd00322">
    <property type="entry name" value="FNR_like"/>
    <property type="match status" value="1"/>
</dbReference>
<dbReference type="InterPro" id="IPR017938">
    <property type="entry name" value="Riboflavin_synthase-like_b-brl"/>
</dbReference>
<gene>
    <name evidence="2" type="ORF">COMA2_30185</name>
</gene>
<dbReference type="SUPFAM" id="SSF52343">
    <property type="entry name" value="Ferredoxin reductase-like, C-terminal NADP-linked domain"/>
    <property type="match status" value="1"/>
</dbReference>
<evidence type="ECO:0000313" key="2">
    <source>
        <dbReference type="EMBL" id="CUS37296.1"/>
    </source>
</evidence>
<proteinExistence type="predicted"/>
<accession>A0A0S4LL35</accession>
<dbReference type="InterPro" id="IPR050415">
    <property type="entry name" value="MRET"/>
</dbReference>
<keyword evidence="2" id="KW-0560">Oxidoreductase</keyword>
<dbReference type="GO" id="GO:0016491">
    <property type="term" value="F:oxidoreductase activity"/>
    <property type="evidence" value="ECO:0007669"/>
    <property type="project" value="UniProtKB-KW"/>
</dbReference>
<dbReference type="PANTHER" id="PTHR47354">
    <property type="entry name" value="NADH OXIDOREDUCTASE HCR"/>
    <property type="match status" value="1"/>
</dbReference>
<dbReference type="Pfam" id="PF00175">
    <property type="entry name" value="NAD_binding_1"/>
    <property type="match status" value="1"/>
</dbReference>
<dbReference type="Proteomes" id="UP000198736">
    <property type="component" value="Unassembled WGS sequence"/>
</dbReference>
<feature type="domain" description="FAD-binding FR-type" evidence="1">
    <location>
        <begin position="3"/>
        <end position="105"/>
    </location>
</feature>
<dbReference type="AlphaFoldDB" id="A0A0S4LL35"/>
<dbReference type="STRING" id="1742973.COMA2_30185"/>
<protein>
    <submittedName>
        <fullName evidence="2">Putative Ferredoxin reductase</fullName>
        <ecNumber evidence="2">1.18.1.-</ecNumber>
    </submittedName>
</protein>
<name>A0A0S4LL35_9BACT</name>
<dbReference type="InterPro" id="IPR017927">
    <property type="entry name" value="FAD-bd_FR_type"/>
</dbReference>
<dbReference type="PROSITE" id="PS51384">
    <property type="entry name" value="FAD_FR"/>
    <property type="match status" value="1"/>
</dbReference>
<dbReference type="Pfam" id="PF00970">
    <property type="entry name" value="FAD_binding_6"/>
    <property type="match status" value="1"/>
</dbReference>
<evidence type="ECO:0000313" key="3">
    <source>
        <dbReference type="Proteomes" id="UP000198736"/>
    </source>
</evidence>
<sequence>MAELTQPATVLAVTDLTPHVRQLVVKPKTSKISFQPGQWVSLKLPVGPTPPLNRAYSMADPSSPYGELTLVFDRVPGGLGSNYLYELRSGDEVALSGPYGNFVLPRPFDRELLLIARYTGLVPIRCLLKQMFFSKIQTPVLLIAVAPHEDEVLFHQEWLTMTMQYPSFRYLPLVAQNGESDAVDKTKSMLTPLVKGQPKVVPMICGTKAFVRPLRAYFMEEGYDRKDVKIETYD</sequence>
<evidence type="ECO:0000259" key="1">
    <source>
        <dbReference type="PROSITE" id="PS51384"/>
    </source>
</evidence>
<dbReference type="Gene3D" id="2.40.30.10">
    <property type="entry name" value="Translation factors"/>
    <property type="match status" value="1"/>
</dbReference>
<dbReference type="InterPro" id="IPR001433">
    <property type="entry name" value="OxRdtase_FAD/NAD-bd"/>
</dbReference>
<dbReference type="RefSeq" id="WP_090899023.1">
    <property type="nucleotide sequence ID" value="NZ_CZPZ01000023.1"/>
</dbReference>
<dbReference type="EMBL" id="CZPZ01000023">
    <property type="protein sequence ID" value="CUS37296.1"/>
    <property type="molecule type" value="Genomic_DNA"/>
</dbReference>